<dbReference type="Pfam" id="PF03221">
    <property type="entry name" value="HTH_Tnp_Tc5"/>
    <property type="match status" value="1"/>
</dbReference>
<keyword evidence="6" id="KW-1185">Reference proteome</keyword>
<accession>A0A6J2Y4D4</accession>
<dbReference type="InterPro" id="IPR007889">
    <property type="entry name" value="HTH_Psq"/>
</dbReference>
<dbReference type="PANTHER" id="PTHR19303:SF16">
    <property type="entry name" value="JERKY PROTEIN HOMOLOG-LIKE"/>
    <property type="match status" value="1"/>
</dbReference>
<dbReference type="PANTHER" id="PTHR19303">
    <property type="entry name" value="TRANSPOSON"/>
    <property type="match status" value="1"/>
</dbReference>
<reference evidence="7" key="1">
    <citation type="submission" date="2025-08" db="UniProtKB">
        <authorList>
            <consortium name="RefSeq"/>
        </authorList>
    </citation>
    <scope>IDENTIFICATION</scope>
    <source>
        <tissue evidence="7">Gonads</tissue>
    </source>
</reference>
<dbReference type="InterPro" id="IPR050863">
    <property type="entry name" value="CenT-Element_Derived"/>
</dbReference>
<dbReference type="Proteomes" id="UP000504635">
    <property type="component" value="Unplaced"/>
</dbReference>
<dbReference type="InParanoid" id="A0A6J2Y4D4"/>
<keyword evidence="3" id="KW-0238">DNA-binding</keyword>
<dbReference type="AlphaFoldDB" id="A0A6J2Y4D4"/>
<dbReference type="Gene3D" id="1.10.10.60">
    <property type="entry name" value="Homeodomain-like"/>
    <property type="match status" value="1"/>
</dbReference>
<dbReference type="InterPro" id="IPR006600">
    <property type="entry name" value="HTH_CenpB_DNA-bd_dom"/>
</dbReference>
<dbReference type="GO" id="GO:0005634">
    <property type="term" value="C:nucleus"/>
    <property type="evidence" value="ECO:0007669"/>
    <property type="project" value="UniProtKB-SubCell"/>
</dbReference>
<evidence type="ECO:0000256" key="1">
    <source>
        <dbReference type="ARBA" id="ARBA00004123"/>
    </source>
</evidence>
<evidence type="ECO:0000313" key="6">
    <source>
        <dbReference type="Proteomes" id="UP000504635"/>
    </source>
</evidence>
<dbReference type="InterPro" id="IPR036388">
    <property type="entry name" value="WH-like_DNA-bd_sf"/>
</dbReference>
<dbReference type="OrthoDB" id="5919228at2759"/>
<evidence type="ECO:0000256" key="2">
    <source>
        <dbReference type="ARBA" id="ARBA00010881"/>
    </source>
</evidence>
<dbReference type="InterPro" id="IPR036397">
    <property type="entry name" value="RNaseH_sf"/>
</dbReference>
<keyword evidence="4" id="KW-0539">Nucleus</keyword>
<gene>
    <name evidence="7" type="primary">LOC115883592</name>
</gene>
<comment type="subcellular location">
    <subcellularLocation>
        <location evidence="1">Nucleus</location>
    </subcellularLocation>
</comment>
<feature type="domain" description="HTH CENPB-type" evidence="5">
    <location>
        <begin position="66"/>
        <end position="138"/>
    </location>
</feature>
<organism evidence="6 7">
    <name type="scientific">Sitophilus oryzae</name>
    <name type="common">Rice weevil</name>
    <name type="synonym">Curculio oryzae</name>
    <dbReference type="NCBI Taxonomy" id="7048"/>
    <lineage>
        <taxon>Eukaryota</taxon>
        <taxon>Metazoa</taxon>
        <taxon>Ecdysozoa</taxon>
        <taxon>Arthropoda</taxon>
        <taxon>Hexapoda</taxon>
        <taxon>Insecta</taxon>
        <taxon>Pterygota</taxon>
        <taxon>Neoptera</taxon>
        <taxon>Endopterygota</taxon>
        <taxon>Coleoptera</taxon>
        <taxon>Polyphaga</taxon>
        <taxon>Cucujiformia</taxon>
        <taxon>Curculionidae</taxon>
        <taxon>Dryophthorinae</taxon>
        <taxon>Sitophilus</taxon>
    </lineage>
</organism>
<dbReference type="SMART" id="SM00674">
    <property type="entry name" value="CENPB"/>
    <property type="match status" value="1"/>
</dbReference>
<protein>
    <submittedName>
        <fullName evidence="7">Jerky protein homolog-like</fullName>
    </submittedName>
</protein>
<dbReference type="GO" id="GO:0003677">
    <property type="term" value="F:DNA binding"/>
    <property type="evidence" value="ECO:0007669"/>
    <property type="project" value="UniProtKB-KW"/>
</dbReference>
<dbReference type="Pfam" id="PF03184">
    <property type="entry name" value="DDE_1"/>
    <property type="match status" value="1"/>
</dbReference>
<proteinExistence type="inferred from homology"/>
<dbReference type="GeneID" id="115883592"/>
<dbReference type="SUPFAM" id="SSF46689">
    <property type="entry name" value="Homeodomain-like"/>
    <property type="match status" value="2"/>
</dbReference>
<evidence type="ECO:0000259" key="5">
    <source>
        <dbReference type="PROSITE" id="PS51253"/>
    </source>
</evidence>
<dbReference type="InterPro" id="IPR009057">
    <property type="entry name" value="Homeodomain-like_sf"/>
</dbReference>
<sequence>MTPTKRVHCSATIKEKCKILDSLDAGGSVRHVAKLLKIPKSTVFDIKKNRVKIRNFVARSYTDIGQRKVMKKPENPDVEEALYTWFLQQRKNHIPVSSEVLRTKARFFYERITGKTNFQASSGWLDKFKARRGIRFLKVCGERVSSDAEAVAPFQLKLQALIEKMQLTKEQVYNADESALFWRVLPNTTWVHKDEKSAPGRKVSKDRVTFMPCSNASGTHKLPLLVLGKSKNPRVFKNAQLPVKYEASTKGWMTRNIFSEWFKTIFVPEVKQYLSNANKPCRALLLVDNAPSHPPEEELNTNPNFIVVFLPPNCTALVQPMDQNLTQNIKVSYRRQLLTHIISQENKDTMQLLKKFSLLDAVNTLDSAWKSITEKNIQKSWDGIWPQLVSDEEDDILLADLRKSLLEEAAKLSDLKKMLKVIDPENELNDEEIRNWSTGRDEIAVDNVGDEEIIESVQSNTNDEEEGDIIDIPTKIKHIEAVQCFSKCVQWAEENKLNYQEVLLLNKN</sequence>
<dbReference type="RefSeq" id="XP_030757809.1">
    <property type="nucleotide sequence ID" value="XM_030901949.1"/>
</dbReference>
<dbReference type="Gene3D" id="1.10.10.10">
    <property type="entry name" value="Winged helix-like DNA-binding domain superfamily/Winged helix DNA-binding domain"/>
    <property type="match status" value="1"/>
</dbReference>
<evidence type="ECO:0000313" key="7">
    <source>
        <dbReference type="RefSeq" id="XP_030757809.1"/>
    </source>
</evidence>
<dbReference type="InterPro" id="IPR004875">
    <property type="entry name" value="DDE_SF_endonuclease_dom"/>
</dbReference>
<evidence type="ECO:0000256" key="3">
    <source>
        <dbReference type="ARBA" id="ARBA00023125"/>
    </source>
</evidence>
<dbReference type="Gene3D" id="3.30.420.10">
    <property type="entry name" value="Ribonuclease H-like superfamily/Ribonuclease H"/>
    <property type="match status" value="1"/>
</dbReference>
<dbReference type="Pfam" id="PF04218">
    <property type="entry name" value="CENP-B_N"/>
    <property type="match status" value="1"/>
</dbReference>
<dbReference type="PROSITE" id="PS51253">
    <property type="entry name" value="HTH_CENPB"/>
    <property type="match status" value="1"/>
</dbReference>
<comment type="similarity">
    <text evidence="2">Belongs to the tigger transposable element derived protein family.</text>
</comment>
<evidence type="ECO:0000256" key="4">
    <source>
        <dbReference type="ARBA" id="ARBA00023242"/>
    </source>
</evidence>
<name>A0A6J2Y4D4_SITOR</name>
<dbReference type="KEGG" id="soy:115883592"/>